<evidence type="ECO:0000256" key="5">
    <source>
        <dbReference type="ARBA" id="ARBA00023015"/>
    </source>
</evidence>
<keyword evidence="3" id="KW-0862">Zinc</keyword>
<comment type="subcellular location">
    <subcellularLocation>
        <location evidence="1">Nucleus</location>
    </subcellularLocation>
</comment>
<evidence type="ECO:0000256" key="10">
    <source>
        <dbReference type="SAM" id="MobiDB-lite"/>
    </source>
</evidence>
<feature type="compositionally biased region" description="Polar residues" evidence="10">
    <location>
        <begin position="710"/>
        <end position="739"/>
    </location>
</feature>
<dbReference type="FunFam" id="4.10.240.10:FF:000005">
    <property type="entry name" value="Quinic acid utilization activator"/>
    <property type="match status" value="1"/>
</dbReference>
<dbReference type="AlphaFoldDB" id="A0A2J6S7A3"/>
<dbReference type="PROSITE" id="PS00463">
    <property type="entry name" value="ZN2_CY6_FUNGAL_1"/>
    <property type="match status" value="1"/>
</dbReference>
<dbReference type="Pfam" id="PF00172">
    <property type="entry name" value="Zn_clus"/>
    <property type="match status" value="1"/>
</dbReference>
<keyword evidence="4" id="KW-0672">Quinate metabolism</keyword>
<evidence type="ECO:0000256" key="9">
    <source>
        <dbReference type="ARBA" id="ARBA00023242"/>
    </source>
</evidence>
<evidence type="ECO:0000256" key="3">
    <source>
        <dbReference type="ARBA" id="ARBA00022833"/>
    </source>
</evidence>
<dbReference type="InterPro" id="IPR007219">
    <property type="entry name" value="XnlR_reg_dom"/>
</dbReference>
<dbReference type="Proteomes" id="UP000235786">
    <property type="component" value="Unassembled WGS sequence"/>
</dbReference>
<dbReference type="GO" id="GO:0045944">
    <property type="term" value="P:positive regulation of transcription by RNA polymerase II"/>
    <property type="evidence" value="ECO:0007669"/>
    <property type="project" value="TreeGrafter"/>
</dbReference>
<keyword evidence="9" id="KW-0539">Nucleus</keyword>
<dbReference type="PANTHER" id="PTHR47655">
    <property type="entry name" value="QUINIC ACID UTILIZATION ACTIVATOR"/>
    <property type="match status" value="1"/>
</dbReference>
<feature type="compositionally biased region" description="Basic and acidic residues" evidence="10">
    <location>
        <begin position="16"/>
        <end position="32"/>
    </location>
</feature>
<dbReference type="STRING" id="1149755.A0A2J6S7A3"/>
<dbReference type="CDD" id="cd00067">
    <property type="entry name" value="GAL4"/>
    <property type="match status" value="1"/>
</dbReference>
<dbReference type="PROSITE" id="PS50048">
    <property type="entry name" value="ZN2_CY6_FUNGAL_2"/>
    <property type="match status" value="1"/>
</dbReference>
<dbReference type="EMBL" id="KZ613939">
    <property type="protein sequence ID" value="PMD46626.1"/>
    <property type="molecule type" value="Genomic_DNA"/>
</dbReference>
<dbReference type="GO" id="GO:0003677">
    <property type="term" value="F:DNA binding"/>
    <property type="evidence" value="ECO:0007669"/>
    <property type="project" value="UniProtKB-KW"/>
</dbReference>
<keyword evidence="13" id="KW-1185">Reference proteome</keyword>
<dbReference type="SMART" id="SM00066">
    <property type="entry name" value="GAL4"/>
    <property type="match status" value="1"/>
</dbReference>
<protein>
    <recommendedName>
        <fullName evidence="11">Zn(2)-C6 fungal-type domain-containing protein</fullName>
    </recommendedName>
</protein>
<feature type="region of interest" description="Disordered" evidence="10">
    <location>
        <begin position="1"/>
        <end position="42"/>
    </location>
</feature>
<dbReference type="GO" id="GO:0000981">
    <property type="term" value="F:DNA-binding transcription factor activity, RNA polymerase II-specific"/>
    <property type="evidence" value="ECO:0007669"/>
    <property type="project" value="InterPro"/>
</dbReference>
<dbReference type="GO" id="GO:0006351">
    <property type="term" value="P:DNA-templated transcription"/>
    <property type="evidence" value="ECO:0007669"/>
    <property type="project" value="InterPro"/>
</dbReference>
<evidence type="ECO:0000256" key="7">
    <source>
        <dbReference type="ARBA" id="ARBA00023159"/>
    </source>
</evidence>
<dbReference type="Gene3D" id="4.10.240.10">
    <property type="entry name" value="Zn(2)-C6 fungal-type DNA-binding domain"/>
    <property type="match status" value="1"/>
</dbReference>
<dbReference type="Pfam" id="PF04082">
    <property type="entry name" value="Fungal_trans"/>
    <property type="match status" value="1"/>
</dbReference>
<name>A0A2J6S7A3_HYAVF</name>
<feature type="compositionally biased region" description="Basic and acidic residues" evidence="10">
    <location>
        <begin position="168"/>
        <end position="179"/>
    </location>
</feature>
<evidence type="ECO:0000313" key="13">
    <source>
        <dbReference type="Proteomes" id="UP000235786"/>
    </source>
</evidence>
<evidence type="ECO:0000259" key="11">
    <source>
        <dbReference type="PROSITE" id="PS50048"/>
    </source>
</evidence>
<organism evidence="12 13">
    <name type="scientific">Hyaloscypha variabilis (strain UAMH 11265 / GT02V1 / F)</name>
    <name type="common">Meliniomyces variabilis</name>
    <dbReference type="NCBI Taxonomy" id="1149755"/>
    <lineage>
        <taxon>Eukaryota</taxon>
        <taxon>Fungi</taxon>
        <taxon>Dikarya</taxon>
        <taxon>Ascomycota</taxon>
        <taxon>Pezizomycotina</taxon>
        <taxon>Leotiomycetes</taxon>
        <taxon>Helotiales</taxon>
        <taxon>Hyaloscyphaceae</taxon>
        <taxon>Hyaloscypha</taxon>
        <taxon>Hyaloscypha variabilis</taxon>
    </lineage>
</organism>
<sequence length="930" mass="102634">MSKTYLAMAPQVQGESAERNEDGLKKIEEGQKPGKHGPRKRVSQACDRCRSRKDKCDGKKPACSTCITNGRSCSYDANVKKRGLPEGYVRGLEKLWGIAIKEVTTVEDSILTALAGSEDNESVLNVWNDENNSESWVETWRKSQMSRELERLLSSQEPSNETMKRKRIDNDGQSTKRLETSTGYQNGSQWQEVSAGMQNDLHKPQSPARLSSAIDDFLIKEYESILSPSTAHGVSSGTPAATTIDLPELPSETWHLLDVYFSYTHSWLPIIEKHDLLRTSYQYSQNRSTGSTSASGENAVLWAAIAYAKFQHRAINNIPRALGNVGEMVWTAERMYSQARALIPNEEGNLELGHVQALLILTLSNMGMGHYSRAWSLIGQAVRLALDLQLDHPVEFSSNSARSRSRSKHVFLGCFVLDTLISARLKRKPHLRSDNMDAVGLVEEDGLEEWDPWTDCLNVRRGTSSRVPASILSTFNQLIQLLKSLNDAACVSSGANHLQASTALQDKLHLWSRSQSGSLFDLLSNNGEPTTLLLPHQNHLYNIYFTTLAASQLLPRGNEYEAVDLEPCTRSVKHVVGLINQHSNSFGLLIVPPTYEYFVKTAYDVVHTVQSSIESTHIILNDWKRSLDHCLDAMESAWPVFETFKSSITYQATSGPRRHSQVAFDLISGISQDPETPMSGGGKTPQSITSHETLSSHSPQLFRTMARPETASTSRTSLTAQSMKAQQAPRSSSFGQSSGHGLPQNPLNLYENAFAPYQNKRPSFGTEKSPSAIASLRPQPSFNIAPPNNPQLHRSLTMSSADVEFDPMFNELMRLDATEWSGNWDQSLMNLGFTESDNMNQDFYAFCKEPDPLHQNNVFQQLVANSNAETTDFFDGSGNIFGGMGIAGGFVGGLGMGVAVADENEGIEAGQILQALSAAEEQRSIGRAGG</sequence>
<feature type="domain" description="Zn(2)-C6 fungal-type" evidence="11">
    <location>
        <begin position="45"/>
        <end position="75"/>
    </location>
</feature>
<keyword evidence="5" id="KW-0805">Transcription regulation</keyword>
<dbReference type="GO" id="GO:0005634">
    <property type="term" value="C:nucleus"/>
    <property type="evidence" value="ECO:0007669"/>
    <property type="project" value="UniProtKB-SubCell"/>
</dbReference>
<keyword evidence="7" id="KW-0010">Activator</keyword>
<dbReference type="SUPFAM" id="SSF57701">
    <property type="entry name" value="Zn2/Cys6 DNA-binding domain"/>
    <property type="match status" value="1"/>
</dbReference>
<evidence type="ECO:0000313" key="12">
    <source>
        <dbReference type="EMBL" id="PMD46626.1"/>
    </source>
</evidence>
<dbReference type="CDD" id="cd12148">
    <property type="entry name" value="fungal_TF_MHR"/>
    <property type="match status" value="1"/>
</dbReference>
<feature type="region of interest" description="Disordered" evidence="10">
    <location>
        <begin position="149"/>
        <end position="185"/>
    </location>
</feature>
<feature type="compositionally biased region" description="Basic residues" evidence="10">
    <location>
        <begin position="33"/>
        <end position="42"/>
    </location>
</feature>
<keyword evidence="2" id="KW-0479">Metal-binding</keyword>
<dbReference type="OrthoDB" id="3364175at2759"/>
<dbReference type="InterPro" id="IPR001138">
    <property type="entry name" value="Zn2Cys6_DnaBD"/>
</dbReference>
<evidence type="ECO:0000256" key="2">
    <source>
        <dbReference type="ARBA" id="ARBA00022723"/>
    </source>
</evidence>
<keyword evidence="6" id="KW-0238">DNA-binding</keyword>
<gene>
    <name evidence="12" type="ORF">L207DRAFT_577473</name>
</gene>
<feature type="compositionally biased region" description="Polar residues" evidence="10">
    <location>
        <begin position="684"/>
        <end position="701"/>
    </location>
</feature>
<dbReference type="GO" id="GO:0008270">
    <property type="term" value="F:zinc ion binding"/>
    <property type="evidence" value="ECO:0007669"/>
    <property type="project" value="InterPro"/>
</dbReference>
<accession>A0A2J6S7A3</accession>
<evidence type="ECO:0000256" key="4">
    <source>
        <dbReference type="ARBA" id="ARBA00022911"/>
    </source>
</evidence>
<evidence type="ECO:0000256" key="6">
    <source>
        <dbReference type="ARBA" id="ARBA00023125"/>
    </source>
</evidence>
<reference evidence="12 13" key="1">
    <citation type="submission" date="2016-04" db="EMBL/GenBank/DDBJ databases">
        <title>A degradative enzymes factory behind the ericoid mycorrhizal symbiosis.</title>
        <authorList>
            <consortium name="DOE Joint Genome Institute"/>
            <person name="Martino E."/>
            <person name="Morin E."/>
            <person name="Grelet G."/>
            <person name="Kuo A."/>
            <person name="Kohler A."/>
            <person name="Daghino S."/>
            <person name="Barry K."/>
            <person name="Choi C."/>
            <person name="Cichocki N."/>
            <person name="Clum A."/>
            <person name="Copeland A."/>
            <person name="Hainaut M."/>
            <person name="Haridas S."/>
            <person name="Labutti K."/>
            <person name="Lindquist E."/>
            <person name="Lipzen A."/>
            <person name="Khouja H.-R."/>
            <person name="Murat C."/>
            <person name="Ohm R."/>
            <person name="Olson A."/>
            <person name="Spatafora J."/>
            <person name="Veneault-Fourrey C."/>
            <person name="Henrissat B."/>
            <person name="Grigoriev I."/>
            <person name="Martin F."/>
            <person name="Perotto S."/>
        </authorList>
    </citation>
    <scope>NUCLEOTIDE SEQUENCE [LARGE SCALE GENOMIC DNA]</scope>
    <source>
        <strain evidence="12 13">F</strain>
    </source>
</reference>
<dbReference type="InterPro" id="IPR052783">
    <property type="entry name" value="Metabolic/Drug-Res_Regulator"/>
</dbReference>
<evidence type="ECO:0000256" key="8">
    <source>
        <dbReference type="ARBA" id="ARBA00023163"/>
    </source>
</evidence>
<dbReference type="InterPro" id="IPR036864">
    <property type="entry name" value="Zn2-C6_fun-type_DNA-bd_sf"/>
</dbReference>
<dbReference type="PANTHER" id="PTHR47655:SF2">
    <property type="entry name" value="QUINIC ACID UTILIZATION ACTIVATOR"/>
    <property type="match status" value="1"/>
</dbReference>
<feature type="region of interest" description="Disordered" evidence="10">
    <location>
        <begin position="670"/>
        <end position="779"/>
    </location>
</feature>
<keyword evidence="8" id="KW-0804">Transcription</keyword>
<proteinExistence type="predicted"/>
<dbReference type="SMART" id="SM00906">
    <property type="entry name" value="Fungal_trans"/>
    <property type="match status" value="1"/>
</dbReference>
<evidence type="ECO:0000256" key="1">
    <source>
        <dbReference type="ARBA" id="ARBA00004123"/>
    </source>
</evidence>